<gene>
    <name evidence="3" type="ORF">Ae201684_015495</name>
</gene>
<reference evidence="3 4" key="1">
    <citation type="submission" date="2019-07" db="EMBL/GenBank/DDBJ databases">
        <title>Genomics analysis of Aphanomyces spp. identifies a new class of oomycete effector associated with host adaptation.</title>
        <authorList>
            <person name="Gaulin E."/>
        </authorList>
    </citation>
    <scope>NUCLEOTIDE SEQUENCE [LARGE SCALE GENOMIC DNA]</scope>
    <source>
        <strain evidence="3 4">ATCC 201684</strain>
    </source>
</reference>
<sequence>MFYGRGMRTFVADFLGVNAITRRQSRLLQCQRAYYFGMVWMDVCLWLEPLMPDETSSEDVYMAYYATVVWASALWGWFKLSLRCLLTLFILRVLWQRYCRHYISLLHALQDIGVEERFSRYDVIVGDPTYLILSDPRVSVAMVADIVTATAYVTWSTLRVCQFTDVTAFCLGCFYSTRFVWQGYLAMRFLSYVAKARRWELKFAPIDPGMLGLVALLYGGPVISLLGTTSLMAIFHTSWSLGLPSRLEFQAIDYASGMIAGTILMASFPVILSLALQRLTRSRTIQRSRVQISRQWMPWTDYLRSSRMFQRIHAMAPTIPLRPLEQTASGPSERDGDDSHSQRAFNDVKNRLFFALMRWHAPEPRENIGGSLHALLQSHPEYRQMPLLSCRAADCFVLCYTPDGQLELQVRLSFIDCLDTRMDDPELAIPRCTSQHRASFAKCSGEPCATLKPTKTTARVCIHSPLGGSKWMA</sequence>
<dbReference type="EMBL" id="VJMJ01000222">
    <property type="protein sequence ID" value="KAF0726219.1"/>
    <property type="molecule type" value="Genomic_DNA"/>
</dbReference>
<comment type="caution">
    <text evidence="3">The sequence shown here is derived from an EMBL/GenBank/DDBJ whole genome shotgun (WGS) entry which is preliminary data.</text>
</comment>
<name>A0A6G0WFQ2_9STRA</name>
<keyword evidence="2" id="KW-0812">Transmembrane</keyword>
<keyword evidence="4" id="KW-1185">Reference proteome</keyword>
<protein>
    <submittedName>
        <fullName evidence="3">Uncharacterized protein</fullName>
    </submittedName>
</protein>
<feature type="transmembrane region" description="Helical" evidence="2">
    <location>
        <begin position="211"/>
        <end position="234"/>
    </location>
</feature>
<dbReference type="AlphaFoldDB" id="A0A6G0WFQ2"/>
<feature type="region of interest" description="Disordered" evidence="1">
    <location>
        <begin position="323"/>
        <end position="342"/>
    </location>
</feature>
<feature type="compositionally biased region" description="Basic and acidic residues" evidence="1">
    <location>
        <begin position="332"/>
        <end position="342"/>
    </location>
</feature>
<evidence type="ECO:0000313" key="4">
    <source>
        <dbReference type="Proteomes" id="UP000481153"/>
    </source>
</evidence>
<keyword evidence="2" id="KW-0472">Membrane</keyword>
<proteinExistence type="predicted"/>
<evidence type="ECO:0000256" key="2">
    <source>
        <dbReference type="SAM" id="Phobius"/>
    </source>
</evidence>
<feature type="transmembrane region" description="Helical" evidence="2">
    <location>
        <begin position="63"/>
        <end position="91"/>
    </location>
</feature>
<accession>A0A6G0WFQ2</accession>
<dbReference type="Proteomes" id="UP000481153">
    <property type="component" value="Unassembled WGS sequence"/>
</dbReference>
<evidence type="ECO:0000256" key="1">
    <source>
        <dbReference type="SAM" id="MobiDB-lite"/>
    </source>
</evidence>
<feature type="transmembrane region" description="Helical" evidence="2">
    <location>
        <begin position="254"/>
        <end position="276"/>
    </location>
</feature>
<evidence type="ECO:0000313" key="3">
    <source>
        <dbReference type="EMBL" id="KAF0726219.1"/>
    </source>
</evidence>
<organism evidence="3 4">
    <name type="scientific">Aphanomyces euteiches</name>
    <dbReference type="NCBI Taxonomy" id="100861"/>
    <lineage>
        <taxon>Eukaryota</taxon>
        <taxon>Sar</taxon>
        <taxon>Stramenopiles</taxon>
        <taxon>Oomycota</taxon>
        <taxon>Saprolegniomycetes</taxon>
        <taxon>Saprolegniales</taxon>
        <taxon>Verrucalvaceae</taxon>
        <taxon>Aphanomyces</taxon>
    </lineage>
</organism>
<feature type="transmembrane region" description="Helical" evidence="2">
    <location>
        <begin position="33"/>
        <end position="51"/>
    </location>
</feature>
<keyword evidence="2" id="KW-1133">Transmembrane helix</keyword>
<dbReference type="VEuPathDB" id="FungiDB:AeMF1_021360"/>